<dbReference type="EMBL" id="RAZT01000009">
    <property type="protein sequence ID" value="RKN30633.1"/>
    <property type="molecule type" value="Genomic_DNA"/>
</dbReference>
<accession>A0A3A9Y1U4</accession>
<dbReference type="Proteomes" id="UP000271548">
    <property type="component" value="Unassembled WGS sequence"/>
</dbReference>
<evidence type="ECO:0008006" key="7">
    <source>
        <dbReference type="Google" id="ProtNLM"/>
    </source>
</evidence>
<feature type="compositionally biased region" description="Low complexity" evidence="1">
    <location>
        <begin position="219"/>
        <end position="234"/>
    </location>
</feature>
<dbReference type="EMBL" id="RAZS01000011">
    <property type="protein sequence ID" value="RKN15268.1"/>
    <property type="molecule type" value="Genomic_DNA"/>
</dbReference>
<evidence type="ECO:0000313" key="4">
    <source>
        <dbReference type="EMBL" id="RKN30633.1"/>
    </source>
</evidence>
<feature type="compositionally biased region" description="Pro residues" evidence="1">
    <location>
        <begin position="245"/>
        <end position="257"/>
    </location>
</feature>
<proteinExistence type="predicted"/>
<dbReference type="AlphaFoldDB" id="A0A3A9Y1U4"/>
<keyword evidence="2" id="KW-0812">Transmembrane</keyword>
<sequence>MAWSFGQSLTVILALLIGLAGGWFLRGRRDARKPDPATVDAAPAATTAVLAPPAPAAVTDAEQPVATIDPAPTAVADETTVPAERGDAGAALPEEVATTGVPPVSDVDPADMALTDGPAPVVAPRSAPEAERLDATGSAGADEPATIASEPEPVASLPEPQPVASLPEPEPATGELVAAEPTEAVVAEPADAATPGAEPAVTASSAALPFGALVPPNQPERAAPAPVATTAEESTAVDDERAEPPTRPSPVATPPVRPVAATSVEVDDFRRIQGVGPKMAAALQAAGVRTYRQLADLDEPALRELIRGAGLRAAPGLATWPQQARLLATAPDEATTAPTGASEA</sequence>
<organism evidence="4 6">
    <name type="scientific">Micromonospora musae</name>
    <dbReference type="NCBI Taxonomy" id="1894970"/>
    <lineage>
        <taxon>Bacteria</taxon>
        <taxon>Bacillati</taxon>
        <taxon>Actinomycetota</taxon>
        <taxon>Actinomycetes</taxon>
        <taxon>Micromonosporales</taxon>
        <taxon>Micromonosporaceae</taxon>
        <taxon>Micromonospora</taxon>
    </lineage>
</organism>
<dbReference type="RefSeq" id="WP_120682106.1">
    <property type="nucleotide sequence ID" value="NZ_RAZS01000011.1"/>
</dbReference>
<protein>
    <recommendedName>
        <fullName evidence="7">Helix-hairpin-helix domain-containing protein</fullName>
    </recommendedName>
</protein>
<dbReference type="OrthoDB" id="3298812at2"/>
<keyword evidence="2" id="KW-1133">Transmembrane helix</keyword>
<feature type="compositionally biased region" description="Low complexity" evidence="1">
    <location>
        <begin position="177"/>
        <end position="195"/>
    </location>
</feature>
<evidence type="ECO:0000313" key="6">
    <source>
        <dbReference type="Proteomes" id="UP000275865"/>
    </source>
</evidence>
<keyword evidence="5" id="KW-1185">Reference proteome</keyword>
<evidence type="ECO:0000256" key="2">
    <source>
        <dbReference type="SAM" id="Phobius"/>
    </source>
</evidence>
<dbReference type="Gene3D" id="1.10.150.20">
    <property type="entry name" value="5' to 3' exonuclease, C-terminal subdomain"/>
    <property type="match status" value="1"/>
</dbReference>
<feature type="region of interest" description="Disordered" evidence="1">
    <location>
        <begin position="87"/>
        <end position="258"/>
    </location>
</feature>
<evidence type="ECO:0000256" key="1">
    <source>
        <dbReference type="SAM" id="MobiDB-lite"/>
    </source>
</evidence>
<name>A0A3A9Y1U4_9ACTN</name>
<comment type="caution">
    <text evidence="4">The sequence shown here is derived from an EMBL/GenBank/DDBJ whole genome shotgun (WGS) entry which is preliminary data.</text>
</comment>
<keyword evidence="2" id="KW-0472">Membrane</keyword>
<reference evidence="5 6" key="1">
    <citation type="submission" date="2018-09" db="EMBL/GenBank/DDBJ databases">
        <title>Micromonospora sp. nov. MS1-9, isolated from a root of Musa sp.</title>
        <authorList>
            <person name="Kuncharoen N."/>
            <person name="Kudo T."/>
            <person name="Ohkuma M."/>
            <person name="Yuki M."/>
            <person name="Tanasupawat S."/>
        </authorList>
    </citation>
    <scope>NUCLEOTIDE SEQUENCE [LARGE SCALE GENOMIC DNA]</scope>
    <source>
        <strain evidence="4 6">MS1-9</strain>
        <strain evidence="3 5">NGC1-4</strain>
    </source>
</reference>
<gene>
    <name evidence="4" type="ORF">D7044_19790</name>
    <name evidence="3" type="ORF">D7147_25800</name>
</gene>
<dbReference type="Proteomes" id="UP000275865">
    <property type="component" value="Unassembled WGS sequence"/>
</dbReference>
<evidence type="ECO:0000313" key="3">
    <source>
        <dbReference type="EMBL" id="RKN15268.1"/>
    </source>
</evidence>
<feature type="transmembrane region" description="Helical" evidence="2">
    <location>
        <begin position="6"/>
        <end position="25"/>
    </location>
</feature>
<evidence type="ECO:0000313" key="5">
    <source>
        <dbReference type="Proteomes" id="UP000271548"/>
    </source>
</evidence>